<dbReference type="GO" id="GO:0009117">
    <property type="term" value="P:nucleotide metabolic process"/>
    <property type="evidence" value="ECO:0007669"/>
    <property type="project" value="UniProtKB-KW"/>
</dbReference>
<reference evidence="5 6" key="1">
    <citation type="journal article" date="2010" name="ISME J.">
        <title>Fine-scale evolution: genomic, phenotypic and ecological differentiation in two coexisting Salinibacter ruber strains.</title>
        <authorList>
            <person name="Pena A."/>
            <person name="Teeling H."/>
            <person name="Huerta-Cepas J."/>
            <person name="Santos F."/>
            <person name="Yarza P."/>
            <person name="Brito-Echeverria J."/>
            <person name="Lucio M."/>
            <person name="Schmitt-Kopplin P."/>
            <person name="Meseguer I."/>
            <person name="Schenowitz C."/>
            <person name="Dossat C."/>
            <person name="Barbe V."/>
            <person name="Dopazo J."/>
            <person name="Rossello-Mora R."/>
            <person name="Schuler M."/>
            <person name="Glockner F.O."/>
            <person name="Amann R."/>
            <person name="Gabaldon T."/>
            <person name="Anton J."/>
        </authorList>
    </citation>
    <scope>NUCLEOTIDE SEQUENCE [LARGE SCALE GENOMIC DNA]</scope>
    <source>
        <strain evidence="5 6">M8</strain>
    </source>
</reference>
<dbReference type="CDD" id="cd00555">
    <property type="entry name" value="Maf"/>
    <property type="match status" value="1"/>
</dbReference>
<feature type="site" description="Important for substrate specificity" evidence="4">
    <location>
        <position position="53"/>
    </location>
</feature>
<dbReference type="Pfam" id="PF02545">
    <property type="entry name" value="Maf"/>
    <property type="match status" value="1"/>
</dbReference>
<dbReference type="KEGG" id="srm:SRM_00942"/>
<evidence type="ECO:0000313" key="5">
    <source>
        <dbReference type="EMBL" id="CBH23863.1"/>
    </source>
</evidence>
<dbReference type="NCBIfam" id="TIGR00172">
    <property type="entry name" value="maf"/>
    <property type="match status" value="1"/>
</dbReference>
<evidence type="ECO:0000256" key="1">
    <source>
        <dbReference type="ARBA" id="ARBA00001968"/>
    </source>
</evidence>
<dbReference type="PANTHER" id="PTHR43213">
    <property type="entry name" value="BIFUNCTIONAL DTTP/UTP PYROPHOSPHATASE/METHYLTRANSFERASE PROTEIN-RELATED"/>
    <property type="match status" value="1"/>
</dbReference>
<feature type="site" description="Important for substrate specificity" evidence="4">
    <location>
        <position position="195"/>
    </location>
</feature>
<dbReference type="HAMAP" id="MF_00528">
    <property type="entry name" value="Maf"/>
    <property type="match status" value="1"/>
</dbReference>
<name>D5H758_SALRM</name>
<dbReference type="GO" id="GO:0005737">
    <property type="term" value="C:cytoplasm"/>
    <property type="evidence" value="ECO:0007669"/>
    <property type="project" value="UniProtKB-SubCell"/>
</dbReference>
<keyword evidence="3 4" id="KW-0546">Nucleotide metabolism</keyword>
<comment type="subcellular location">
    <subcellularLocation>
        <location evidence="4">Cytoplasm</location>
    </subcellularLocation>
</comment>
<proteinExistence type="inferred from homology"/>
<sequence length="238" mass="25512">MVRATRNFCAPLPFLSAHMPFLSAHMSGTGSTHPMNPLLQLSCPLLLASQSPRRRALLNHIDVPFEARVSPADETLAPSVAPAEAVRTLARRKARPVAADRPSALVLAADTVVAHDGEILNKPEDSSHARAMLRRLQDTSHAVYTGVSLVHAGSDRTATAVETTAVVLGPLSDAEIRAYVASGSPLDKAGGYGIQDHTAPFFVERIEGDYYNVVGLPLRRLYRTLRASFADLLEASSA</sequence>
<comment type="function">
    <text evidence="4">Nucleoside triphosphate pyrophosphatase that hydrolyzes dTTP and UTP. May have a dual role in cell division arrest and in preventing the incorporation of modified nucleotides into cellular nucleic acids.</text>
</comment>
<comment type="caution">
    <text evidence="4">Lacks conserved residue(s) required for the propagation of feature annotation.</text>
</comment>
<dbReference type="EC" id="3.6.1.9" evidence="4"/>
<dbReference type="PANTHER" id="PTHR43213:SF5">
    <property type="entry name" value="BIFUNCTIONAL DTTP_UTP PYROPHOSPHATASE_METHYLTRANSFERASE PROTEIN-RELATED"/>
    <property type="match status" value="1"/>
</dbReference>
<dbReference type="Gene3D" id="3.90.950.10">
    <property type="match status" value="1"/>
</dbReference>
<evidence type="ECO:0000256" key="4">
    <source>
        <dbReference type="HAMAP-Rule" id="MF_00528"/>
    </source>
</evidence>
<gene>
    <name evidence="5" type="primary">yceF</name>
    <name evidence="5" type="ordered locus">SRM_00942</name>
</gene>
<dbReference type="SUPFAM" id="SSF52972">
    <property type="entry name" value="ITPase-like"/>
    <property type="match status" value="1"/>
</dbReference>
<dbReference type="HOGENOM" id="CLU_040416_0_0_10"/>
<evidence type="ECO:0000256" key="2">
    <source>
        <dbReference type="ARBA" id="ARBA00022801"/>
    </source>
</evidence>
<dbReference type="EMBL" id="FP565814">
    <property type="protein sequence ID" value="CBH23863.1"/>
    <property type="molecule type" value="Genomic_DNA"/>
</dbReference>
<dbReference type="InterPro" id="IPR029001">
    <property type="entry name" value="ITPase-like_fam"/>
</dbReference>
<feature type="site" description="Important for substrate specificity" evidence="4">
    <location>
        <position position="111"/>
    </location>
</feature>
<dbReference type="AlphaFoldDB" id="D5H758"/>
<comment type="cofactor">
    <cofactor evidence="1 4">
        <name>a divalent metal cation</name>
        <dbReference type="ChEBI" id="CHEBI:60240"/>
    </cofactor>
</comment>
<keyword evidence="2 4" id="KW-0378">Hydrolase</keyword>
<dbReference type="InterPro" id="IPR003697">
    <property type="entry name" value="Maf-like"/>
</dbReference>
<evidence type="ECO:0000313" key="6">
    <source>
        <dbReference type="Proteomes" id="UP000000933"/>
    </source>
</evidence>
<organism evidence="5 6">
    <name type="scientific">Salinibacter ruber (strain M8)</name>
    <dbReference type="NCBI Taxonomy" id="761659"/>
    <lineage>
        <taxon>Bacteria</taxon>
        <taxon>Pseudomonadati</taxon>
        <taxon>Rhodothermota</taxon>
        <taxon>Rhodothermia</taxon>
        <taxon>Rhodothermales</taxon>
        <taxon>Salinibacteraceae</taxon>
        <taxon>Salinibacter</taxon>
    </lineage>
</organism>
<comment type="catalytic activity">
    <reaction evidence="4">
        <text>UTP + H2O = UMP + diphosphate + H(+)</text>
        <dbReference type="Rhea" id="RHEA:29395"/>
        <dbReference type="ChEBI" id="CHEBI:15377"/>
        <dbReference type="ChEBI" id="CHEBI:15378"/>
        <dbReference type="ChEBI" id="CHEBI:33019"/>
        <dbReference type="ChEBI" id="CHEBI:46398"/>
        <dbReference type="ChEBI" id="CHEBI:57865"/>
        <dbReference type="EC" id="3.6.1.9"/>
    </reaction>
</comment>
<comment type="catalytic activity">
    <reaction evidence="4">
        <text>dTTP + H2O = dTMP + diphosphate + H(+)</text>
        <dbReference type="Rhea" id="RHEA:28534"/>
        <dbReference type="ChEBI" id="CHEBI:15377"/>
        <dbReference type="ChEBI" id="CHEBI:15378"/>
        <dbReference type="ChEBI" id="CHEBI:33019"/>
        <dbReference type="ChEBI" id="CHEBI:37568"/>
        <dbReference type="ChEBI" id="CHEBI:63528"/>
        <dbReference type="EC" id="3.6.1.9"/>
    </reaction>
</comment>
<comment type="similarity">
    <text evidence="4">Belongs to the Maf family. YhdE subfamily.</text>
</comment>
<dbReference type="RefSeq" id="WP_013061363.1">
    <property type="nucleotide sequence ID" value="NC_014032.1"/>
</dbReference>
<keyword evidence="4" id="KW-0963">Cytoplasm</keyword>
<protein>
    <recommendedName>
        <fullName evidence="4">dTTP/UTP pyrophosphatase</fullName>
        <shortName evidence="4">dTTPase/UTPase</shortName>
        <ecNumber evidence="4">3.6.1.9</ecNumber>
    </recommendedName>
    <alternativeName>
        <fullName evidence="4">Nucleoside triphosphate pyrophosphatase</fullName>
    </alternativeName>
    <alternativeName>
        <fullName evidence="4">Nucleotide pyrophosphatase</fullName>
        <shortName evidence="4">Nucleotide PPase</shortName>
    </alternativeName>
</protein>
<reference evidence="6" key="2">
    <citation type="submission" date="2010-04" db="EMBL/GenBank/DDBJ databases">
        <title>Genome sequence of Salinibacter ruber M8.</title>
        <authorList>
            <consortium name="Genoscope"/>
        </authorList>
    </citation>
    <scope>NUCLEOTIDE SEQUENCE [LARGE SCALE GENOMIC DNA]</scope>
    <source>
        <strain evidence="6">M8</strain>
    </source>
</reference>
<accession>D5H758</accession>
<dbReference type="GO" id="GO:0036221">
    <property type="term" value="F:UTP diphosphatase activity"/>
    <property type="evidence" value="ECO:0007669"/>
    <property type="project" value="RHEA"/>
</dbReference>
<dbReference type="PATRIC" id="fig|761659.10.peg.1048"/>
<feature type="active site" description="Proton acceptor" evidence="4">
    <location>
        <position position="110"/>
    </location>
</feature>
<evidence type="ECO:0000256" key="3">
    <source>
        <dbReference type="ARBA" id="ARBA00023080"/>
    </source>
</evidence>
<dbReference type="Proteomes" id="UP000000933">
    <property type="component" value="Chromosome"/>
</dbReference>
<dbReference type="GO" id="GO:0036218">
    <property type="term" value="F:dTTP diphosphatase activity"/>
    <property type="evidence" value="ECO:0007669"/>
    <property type="project" value="RHEA"/>
</dbReference>